<dbReference type="Pfam" id="PF07690">
    <property type="entry name" value="MFS_1"/>
    <property type="match status" value="1"/>
</dbReference>
<evidence type="ECO:0000256" key="4">
    <source>
        <dbReference type="ARBA" id="ARBA00022989"/>
    </source>
</evidence>
<keyword evidence="2" id="KW-0813">Transport</keyword>
<dbReference type="PANTHER" id="PTHR23505">
    <property type="entry name" value="SPINSTER"/>
    <property type="match status" value="1"/>
</dbReference>
<dbReference type="GO" id="GO:0022857">
    <property type="term" value="F:transmembrane transporter activity"/>
    <property type="evidence" value="ECO:0007669"/>
    <property type="project" value="InterPro"/>
</dbReference>
<feature type="transmembrane region" description="Helical" evidence="6">
    <location>
        <begin position="20"/>
        <end position="38"/>
    </location>
</feature>
<evidence type="ECO:0000256" key="2">
    <source>
        <dbReference type="ARBA" id="ARBA00022448"/>
    </source>
</evidence>
<dbReference type="Gene3D" id="1.20.1250.20">
    <property type="entry name" value="MFS general substrate transporter like domains"/>
    <property type="match status" value="1"/>
</dbReference>
<dbReference type="PANTHER" id="PTHR23505:SF79">
    <property type="entry name" value="PROTEIN SPINSTER"/>
    <property type="match status" value="1"/>
</dbReference>
<feature type="transmembrane region" description="Helical" evidence="6">
    <location>
        <begin position="240"/>
        <end position="258"/>
    </location>
</feature>
<feature type="transmembrane region" description="Helical" evidence="6">
    <location>
        <begin position="409"/>
        <end position="427"/>
    </location>
</feature>
<evidence type="ECO:0000259" key="7">
    <source>
        <dbReference type="PROSITE" id="PS50850"/>
    </source>
</evidence>
<comment type="caution">
    <text evidence="8">The sequence shown here is derived from an EMBL/GenBank/DDBJ whole genome shotgun (WGS) entry which is preliminary data.</text>
</comment>
<dbReference type="EMBL" id="BMIO01000005">
    <property type="protein sequence ID" value="GGD44606.1"/>
    <property type="molecule type" value="Genomic_DNA"/>
</dbReference>
<feature type="transmembrane region" description="Helical" evidence="6">
    <location>
        <begin position="376"/>
        <end position="397"/>
    </location>
</feature>
<dbReference type="InterPro" id="IPR011701">
    <property type="entry name" value="MFS"/>
</dbReference>
<evidence type="ECO:0000256" key="3">
    <source>
        <dbReference type="ARBA" id="ARBA00022692"/>
    </source>
</evidence>
<organism evidence="8 9">
    <name type="scientific">Croceicoccus pelagius</name>
    <dbReference type="NCBI Taxonomy" id="1703341"/>
    <lineage>
        <taxon>Bacteria</taxon>
        <taxon>Pseudomonadati</taxon>
        <taxon>Pseudomonadota</taxon>
        <taxon>Alphaproteobacteria</taxon>
        <taxon>Sphingomonadales</taxon>
        <taxon>Erythrobacteraceae</taxon>
        <taxon>Croceicoccus</taxon>
    </lineage>
</organism>
<dbReference type="SUPFAM" id="SSF103473">
    <property type="entry name" value="MFS general substrate transporter"/>
    <property type="match status" value="1"/>
</dbReference>
<keyword evidence="3 6" id="KW-0812">Transmembrane</keyword>
<dbReference type="PROSITE" id="PS50850">
    <property type="entry name" value="MFS"/>
    <property type="match status" value="1"/>
</dbReference>
<feature type="transmembrane region" description="Helical" evidence="6">
    <location>
        <begin position="153"/>
        <end position="175"/>
    </location>
</feature>
<dbReference type="Proteomes" id="UP000598997">
    <property type="component" value="Unassembled WGS sequence"/>
</dbReference>
<protein>
    <submittedName>
        <fullName evidence="8">MFS transporter</fullName>
    </submittedName>
</protein>
<proteinExistence type="predicted"/>
<feature type="domain" description="Major facilitator superfamily (MFS) profile" evidence="7">
    <location>
        <begin position="25"/>
        <end position="430"/>
    </location>
</feature>
<dbReference type="OrthoDB" id="7400989at2"/>
<dbReference type="InterPro" id="IPR020846">
    <property type="entry name" value="MFS_dom"/>
</dbReference>
<accession>A0A916YGQ3</accession>
<feature type="transmembrane region" description="Helical" evidence="6">
    <location>
        <begin position="312"/>
        <end position="334"/>
    </location>
</feature>
<feature type="transmembrane region" description="Helical" evidence="6">
    <location>
        <begin position="92"/>
        <end position="110"/>
    </location>
</feature>
<dbReference type="AlphaFoldDB" id="A0A916YGQ3"/>
<feature type="transmembrane region" description="Helical" evidence="6">
    <location>
        <begin position="340"/>
        <end position="364"/>
    </location>
</feature>
<feature type="transmembrane region" description="Helical" evidence="6">
    <location>
        <begin position="278"/>
        <end position="300"/>
    </location>
</feature>
<feature type="transmembrane region" description="Helical" evidence="6">
    <location>
        <begin position="59"/>
        <end position="80"/>
    </location>
</feature>
<sequence length="440" mass="46536">MTTQEPEYKAPVQIPQKAGWGAWAMVVVLTLAYTVSFIDRQVLNLLVEPLKAEFDLSDTRLSLLQGLAFTSAYIVFSPIFGRMSDTSNRRNIVLGGVAVWSIFTALCGLARNYWQMFGARVGVGAAEASLTPAAWSMIADRFPPHLLPRAMSILLMGPYIGGGLALIFGGLLLEFAENNSFGSLDAWQVVFIAAAVPGVLICAILLLIREPARSADKDGAEEAAMPLAEVWRGFRARGKFYFNFYAGMSGIVIALYAFPAWMPAVLMRKFGAEAASVGLHYGTLVLIGGSLGVLAGPTLGRLLEKKGLKGSLMVVPLIGASAIFLLSIGLALAGSYEAGLVFGGLASFAYSLPMAAASGALQIVTPNRMRGMASAIYVFIVSVIGLGAAPTIVALITDLVIGDEARVDQSLAITCAGAALVSLFLLVRARRAYIDLAAND</sequence>
<feature type="transmembrane region" description="Helical" evidence="6">
    <location>
        <begin position="187"/>
        <end position="208"/>
    </location>
</feature>
<keyword evidence="9" id="KW-1185">Reference proteome</keyword>
<reference evidence="8 9" key="1">
    <citation type="journal article" date="2014" name="Int. J. Syst. Evol. Microbiol.">
        <title>Complete genome sequence of Corynebacterium casei LMG S-19264T (=DSM 44701T), isolated from a smear-ripened cheese.</title>
        <authorList>
            <consortium name="US DOE Joint Genome Institute (JGI-PGF)"/>
            <person name="Walter F."/>
            <person name="Albersmeier A."/>
            <person name="Kalinowski J."/>
            <person name="Ruckert C."/>
        </authorList>
    </citation>
    <scope>NUCLEOTIDE SEQUENCE [LARGE SCALE GENOMIC DNA]</scope>
    <source>
        <strain evidence="8 9">CGMCC 1.15358</strain>
    </source>
</reference>
<evidence type="ECO:0000256" key="6">
    <source>
        <dbReference type="SAM" id="Phobius"/>
    </source>
</evidence>
<evidence type="ECO:0000256" key="5">
    <source>
        <dbReference type="ARBA" id="ARBA00023136"/>
    </source>
</evidence>
<dbReference type="InterPro" id="IPR044770">
    <property type="entry name" value="MFS_spinster-like"/>
</dbReference>
<dbReference type="InterPro" id="IPR036259">
    <property type="entry name" value="MFS_trans_sf"/>
</dbReference>
<keyword evidence="4 6" id="KW-1133">Transmembrane helix</keyword>
<evidence type="ECO:0000256" key="1">
    <source>
        <dbReference type="ARBA" id="ARBA00004141"/>
    </source>
</evidence>
<dbReference type="RefSeq" id="WP_066760985.1">
    <property type="nucleotide sequence ID" value="NZ_BMIO01000005.1"/>
</dbReference>
<gene>
    <name evidence="8" type="ORF">GCM10010989_18390</name>
</gene>
<evidence type="ECO:0000313" key="9">
    <source>
        <dbReference type="Proteomes" id="UP000598997"/>
    </source>
</evidence>
<dbReference type="GO" id="GO:0016020">
    <property type="term" value="C:membrane"/>
    <property type="evidence" value="ECO:0007669"/>
    <property type="project" value="UniProtKB-SubCell"/>
</dbReference>
<dbReference type="CDD" id="cd17328">
    <property type="entry name" value="MFS_spinster_like"/>
    <property type="match status" value="1"/>
</dbReference>
<evidence type="ECO:0000313" key="8">
    <source>
        <dbReference type="EMBL" id="GGD44606.1"/>
    </source>
</evidence>
<name>A0A916YGQ3_9SPHN</name>
<comment type="subcellular location">
    <subcellularLocation>
        <location evidence="1">Membrane</location>
        <topology evidence="1">Multi-pass membrane protein</topology>
    </subcellularLocation>
</comment>
<keyword evidence="5 6" id="KW-0472">Membrane</keyword>